<evidence type="ECO:0000256" key="2">
    <source>
        <dbReference type="ARBA" id="ARBA00022801"/>
    </source>
</evidence>
<dbReference type="STRING" id="287098.SAMN05421665_2353"/>
<sequence>MTHPKLGAIAVVQHEGRFLLVQRKKEPNANTWGFPGGHVELGETARDAAVRELAEETGVVATAQGYLTNLDVITRDADGVVLFHYLLAVVVCTYEHGTPCAADDALDAGWFTADQAKALPQSPNLQYVIDLCCR</sequence>
<dbReference type="EMBL" id="FTPR01000002">
    <property type="protein sequence ID" value="SIT87327.1"/>
    <property type="molecule type" value="Genomic_DNA"/>
</dbReference>
<dbReference type="OrthoDB" id="9761969at2"/>
<dbReference type="GO" id="GO:0016787">
    <property type="term" value="F:hydrolase activity"/>
    <property type="evidence" value="ECO:0007669"/>
    <property type="project" value="UniProtKB-KW"/>
</dbReference>
<organism evidence="5 6">
    <name type="scientific">Yoonia rosea</name>
    <dbReference type="NCBI Taxonomy" id="287098"/>
    <lineage>
        <taxon>Bacteria</taxon>
        <taxon>Pseudomonadati</taxon>
        <taxon>Pseudomonadota</taxon>
        <taxon>Alphaproteobacteria</taxon>
        <taxon>Rhodobacterales</taxon>
        <taxon>Paracoccaceae</taxon>
        <taxon>Yoonia</taxon>
    </lineage>
</organism>
<dbReference type="SUPFAM" id="SSF55811">
    <property type="entry name" value="Nudix"/>
    <property type="match status" value="1"/>
</dbReference>
<evidence type="ECO:0000259" key="4">
    <source>
        <dbReference type="PROSITE" id="PS51462"/>
    </source>
</evidence>
<evidence type="ECO:0000256" key="3">
    <source>
        <dbReference type="RuleBase" id="RU003476"/>
    </source>
</evidence>
<dbReference type="Proteomes" id="UP000186997">
    <property type="component" value="Unassembled WGS sequence"/>
</dbReference>
<dbReference type="PANTHER" id="PTHR43736">
    <property type="entry name" value="ADP-RIBOSE PYROPHOSPHATASE"/>
    <property type="match status" value="1"/>
</dbReference>
<evidence type="ECO:0000313" key="5">
    <source>
        <dbReference type="EMBL" id="SIT87327.1"/>
    </source>
</evidence>
<dbReference type="PROSITE" id="PS51462">
    <property type="entry name" value="NUDIX"/>
    <property type="match status" value="1"/>
</dbReference>
<evidence type="ECO:0000313" key="6">
    <source>
        <dbReference type="Proteomes" id="UP000186997"/>
    </source>
</evidence>
<dbReference type="AlphaFoldDB" id="A0A1R3X8E3"/>
<evidence type="ECO:0000256" key="1">
    <source>
        <dbReference type="ARBA" id="ARBA00001946"/>
    </source>
</evidence>
<gene>
    <name evidence="5" type="ORF">SAMN05421665_2353</name>
</gene>
<name>A0A1R3X8E3_9RHOB</name>
<dbReference type="PRINTS" id="PR00502">
    <property type="entry name" value="NUDIXFAMILY"/>
</dbReference>
<feature type="domain" description="Nudix hydrolase" evidence="4">
    <location>
        <begin position="1"/>
        <end position="133"/>
    </location>
</feature>
<comment type="similarity">
    <text evidence="3">Belongs to the Nudix hydrolase family.</text>
</comment>
<protein>
    <submittedName>
        <fullName evidence="5">Mutator mutT protein</fullName>
    </submittedName>
</protein>
<keyword evidence="2 3" id="KW-0378">Hydrolase</keyword>
<dbReference type="InterPro" id="IPR000086">
    <property type="entry name" value="NUDIX_hydrolase_dom"/>
</dbReference>
<comment type="cofactor">
    <cofactor evidence="1">
        <name>Mg(2+)</name>
        <dbReference type="ChEBI" id="CHEBI:18420"/>
    </cofactor>
</comment>
<proteinExistence type="inferred from homology"/>
<dbReference type="PROSITE" id="PS00893">
    <property type="entry name" value="NUDIX_BOX"/>
    <property type="match status" value="1"/>
</dbReference>
<keyword evidence="6" id="KW-1185">Reference proteome</keyword>
<reference evidence="6" key="1">
    <citation type="submission" date="2017-01" db="EMBL/GenBank/DDBJ databases">
        <authorList>
            <person name="Varghese N."/>
            <person name="Submissions S."/>
        </authorList>
    </citation>
    <scope>NUCLEOTIDE SEQUENCE [LARGE SCALE GENOMIC DNA]</scope>
    <source>
        <strain evidence="6">DSM 29591</strain>
    </source>
</reference>
<accession>A0A1R3X8E3</accession>
<dbReference type="Gene3D" id="3.90.79.10">
    <property type="entry name" value="Nucleoside Triphosphate Pyrophosphohydrolase"/>
    <property type="match status" value="1"/>
</dbReference>
<dbReference type="RefSeq" id="WP_076659953.1">
    <property type="nucleotide sequence ID" value="NZ_FTPR01000002.1"/>
</dbReference>
<dbReference type="InterPro" id="IPR015797">
    <property type="entry name" value="NUDIX_hydrolase-like_dom_sf"/>
</dbReference>
<dbReference type="InterPro" id="IPR020084">
    <property type="entry name" value="NUDIX_hydrolase_CS"/>
</dbReference>
<dbReference type="PANTHER" id="PTHR43736:SF1">
    <property type="entry name" value="DIHYDRONEOPTERIN TRIPHOSPHATE DIPHOSPHATASE"/>
    <property type="match status" value="1"/>
</dbReference>
<dbReference type="InterPro" id="IPR020476">
    <property type="entry name" value="Nudix_hydrolase"/>
</dbReference>
<dbReference type="CDD" id="cd04673">
    <property type="entry name" value="NUDIX_ADPRase"/>
    <property type="match status" value="1"/>
</dbReference>
<dbReference type="Pfam" id="PF00293">
    <property type="entry name" value="NUDIX"/>
    <property type="match status" value="1"/>
</dbReference>